<dbReference type="VEuPathDB" id="FungiDB:BON22_2719"/>
<keyword evidence="4" id="KW-0488">Methylation</keyword>
<dbReference type="NCBIfam" id="TIGR00231">
    <property type="entry name" value="small_GTP"/>
    <property type="match status" value="1"/>
</dbReference>
<keyword evidence="9" id="KW-0636">Prenylation</keyword>
<evidence type="ECO:0000256" key="6">
    <source>
        <dbReference type="ARBA" id="ARBA00023134"/>
    </source>
</evidence>
<dbReference type="SMART" id="SM00176">
    <property type="entry name" value="RAN"/>
    <property type="match status" value="1"/>
</dbReference>
<comment type="similarity">
    <text evidence="2">Belongs to the small GTPase superfamily. Rho family.</text>
</comment>
<dbReference type="InterPro" id="IPR027417">
    <property type="entry name" value="P-loop_NTPase"/>
</dbReference>
<reference evidence="13" key="3">
    <citation type="submission" date="2017-01" db="EMBL/GenBank/DDBJ databases">
        <authorList>
            <person name="Mah S.A."/>
            <person name="Swanson W.J."/>
            <person name="Moy G.W."/>
            <person name="Vacquier V.D."/>
        </authorList>
    </citation>
    <scope>NUCLEOTIDE SEQUENCE [LARGE SCALE GENOMIC DNA]</scope>
    <source>
        <strain evidence="13">65</strain>
    </source>
</reference>
<evidence type="ECO:0000313" key="12">
    <source>
        <dbReference type="EMBL" id="CDR42446.1"/>
    </source>
</evidence>
<keyword evidence="8" id="KW-0449">Lipoprotein</keyword>
<dbReference type="PROSITE" id="PS51421">
    <property type="entry name" value="RAS"/>
    <property type="match status" value="1"/>
</dbReference>
<dbReference type="InterPro" id="IPR001806">
    <property type="entry name" value="Small_GTPase"/>
</dbReference>
<feature type="region of interest" description="Disordered" evidence="11">
    <location>
        <begin position="1"/>
        <end position="71"/>
    </location>
</feature>
<dbReference type="GO" id="GO:0003924">
    <property type="term" value="F:GTPase activity"/>
    <property type="evidence" value="ECO:0007669"/>
    <property type="project" value="InterPro"/>
</dbReference>
<dbReference type="GO" id="GO:0005886">
    <property type="term" value="C:plasma membrane"/>
    <property type="evidence" value="ECO:0007669"/>
    <property type="project" value="UniProtKB-SubCell"/>
</dbReference>
<dbReference type="Pfam" id="PF00071">
    <property type="entry name" value="Ras"/>
    <property type="match status" value="1"/>
</dbReference>
<dbReference type="OMA" id="NSEYDMS"/>
<proteinExistence type="inferred from homology"/>
<dbReference type="PROSITE" id="PS51420">
    <property type="entry name" value="RHO"/>
    <property type="match status" value="1"/>
</dbReference>
<evidence type="ECO:0000256" key="9">
    <source>
        <dbReference type="ARBA" id="ARBA00023289"/>
    </source>
</evidence>
<keyword evidence="5" id="KW-0547">Nucleotide-binding</keyword>
<keyword evidence="6" id="KW-0342">GTP-binding</keyword>
<evidence type="ECO:0000313" key="13">
    <source>
        <dbReference type="EMBL" id="ONH67486.1"/>
    </source>
</evidence>
<evidence type="ECO:0000313" key="14">
    <source>
        <dbReference type="Proteomes" id="UP000189513"/>
    </source>
</evidence>
<dbReference type="InterPro" id="IPR005225">
    <property type="entry name" value="Small_GTP-bd"/>
</dbReference>
<dbReference type="SUPFAM" id="SSF52540">
    <property type="entry name" value="P-loop containing nucleoside triphosphate hydrolases"/>
    <property type="match status" value="1"/>
</dbReference>
<dbReference type="PRINTS" id="PR00449">
    <property type="entry name" value="RASTRNSFRMNG"/>
</dbReference>
<reference evidence="12" key="1">
    <citation type="journal article" date="2014" name="Genome Announc.">
        <title>Genome sequence of the yeast Cyberlindnera fabianii (Hansenula fabianii).</title>
        <authorList>
            <person name="Freel K.C."/>
            <person name="Sarilar V."/>
            <person name="Neuveglise C."/>
            <person name="Devillers H."/>
            <person name="Friedrich A."/>
            <person name="Schacherer J."/>
        </authorList>
    </citation>
    <scope>NUCLEOTIDE SEQUENCE</scope>
    <source>
        <strain evidence="12">YJS4271</strain>
    </source>
</reference>
<evidence type="ECO:0000256" key="4">
    <source>
        <dbReference type="ARBA" id="ARBA00022481"/>
    </source>
</evidence>
<sequence length="324" mass="36413">MSTLSKPYYNSQRIAVDDPSSSSTDGTFKVIKTSFETPYDTARKRQSQLPDPTTSNDTNTPSTNNPNALNVNEVDSYQLIDADNKRRPEYRIKLVVVGDGGCGKTCLLIVYSQGDFPTAYVPTIFENYITNVTSSTGKKIELALWDTAGQEEYDRLRPLSYPDVNVLLVCYAVNNSISLQNIRDKWAPEVKHFCPGVPIIVVGTKTDLLNSGENSEVVSFQEADYLAREIGAVHHIRCSAKTTENVNQIFNTAITTAMKEFYDDEPQQSTLNIFKKKPVKKTAAKLDRSEAVSDYYRNSEYDMSDVPTNPTKKRKLRRVRCTIL</sequence>
<dbReference type="GO" id="GO:0007264">
    <property type="term" value="P:small GTPase-mediated signal transduction"/>
    <property type="evidence" value="ECO:0007669"/>
    <property type="project" value="InterPro"/>
</dbReference>
<dbReference type="FunFam" id="3.40.50.300:FF:000983">
    <property type="entry name" value="Rho family GTPase"/>
    <property type="match status" value="1"/>
</dbReference>
<reference evidence="14" key="2">
    <citation type="journal article" date="2017" name="Genome Announc.">
        <title>Genome sequences of Cyberlindnera fabianii 65, Pichia kudriavzevii 129, and Saccharomyces cerevisiae 131 isolated from fermented masau fruits in Zimbabwe.</title>
        <authorList>
            <person name="van Rijswijck I.M.H."/>
            <person name="Derks M.F.L."/>
            <person name="Abee T."/>
            <person name="de Ridder D."/>
            <person name="Smid E.J."/>
        </authorList>
    </citation>
    <scope>NUCLEOTIDE SEQUENCE [LARGE SCALE GENOMIC DNA]</scope>
    <source>
        <strain evidence="14">65</strain>
    </source>
</reference>
<dbReference type="GO" id="GO:0005525">
    <property type="term" value="F:GTP binding"/>
    <property type="evidence" value="ECO:0007669"/>
    <property type="project" value="UniProtKB-KW"/>
</dbReference>
<dbReference type="EMBL" id="LK052894">
    <property type="protein sequence ID" value="CDR42446.1"/>
    <property type="molecule type" value="Genomic_DNA"/>
</dbReference>
<dbReference type="Gene3D" id="3.40.50.300">
    <property type="entry name" value="P-loop containing nucleotide triphosphate hydrolases"/>
    <property type="match status" value="1"/>
</dbReference>
<keyword evidence="7" id="KW-0472">Membrane</keyword>
<dbReference type="STRING" id="36022.A0A061AY18"/>
<evidence type="ECO:0000256" key="7">
    <source>
        <dbReference type="ARBA" id="ARBA00023136"/>
    </source>
</evidence>
<dbReference type="PANTHER" id="PTHR24072">
    <property type="entry name" value="RHO FAMILY GTPASE"/>
    <property type="match status" value="1"/>
</dbReference>
<evidence type="ECO:0000256" key="8">
    <source>
        <dbReference type="ARBA" id="ARBA00023288"/>
    </source>
</evidence>
<organism evidence="12">
    <name type="scientific">Cyberlindnera fabianii</name>
    <name type="common">Yeast</name>
    <name type="synonym">Hansenula fabianii</name>
    <dbReference type="NCBI Taxonomy" id="36022"/>
    <lineage>
        <taxon>Eukaryota</taxon>
        <taxon>Fungi</taxon>
        <taxon>Dikarya</taxon>
        <taxon>Ascomycota</taxon>
        <taxon>Saccharomycotina</taxon>
        <taxon>Saccharomycetes</taxon>
        <taxon>Phaffomycetales</taxon>
        <taxon>Phaffomycetaceae</taxon>
        <taxon>Cyberlindnera</taxon>
    </lineage>
</organism>
<gene>
    <name evidence="13" type="ORF">BON22_2719</name>
    <name evidence="12" type="ORF">CYFA0S_09e03774g</name>
</gene>
<dbReference type="SMART" id="SM00175">
    <property type="entry name" value="RAB"/>
    <property type="match status" value="1"/>
</dbReference>
<comment type="subcellular location">
    <subcellularLocation>
        <location evidence="1">Cell membrane</location>
        <topology evidence="1">Lipid-anchor</topology>
        <orientation evidence="1">Cytoplasmic side</orientation>
    </subcellularLocation>
</comment>
<evidence type="ECO:0000256" key="3">
    <source>
        <dbReference type="ARBA" id="ARBA00022475"/>
    </source>
</evidence>
<feature type="compositionally biased region" description="Low complexity" evidence="11">
    <location>
        <begin position="50"/>
        <end position="67"/>
    </location>
</feature>
<dbReference type="InterPro" id="IPR003578">
    <property type="entry name" value="Small_GTPase_Rho"/>
</dbReference>
<accession>A0A061AY18</accession>
<dbReference type="EMBL" id="MPUK01000004">
    <property type="protein sequence ID" value="ONH67486.1"/>
    <property type="molecule type" value="Genomic_DNA"/>
</dbReference>
<evidence type="ECO:0000256" key="5">
    <source>
        <dbReference type="ARBA" id="ARBA00022741"/>
    </source>
</evidence>
<protein>
    <recommendedName>
        <fullName evidence="10">GTP-binding protein RHO4</fullName>
    </recommendedName>
</protein>
<dbReference type="AlphaFoldDB" id="A0A061AY18"/>
<dbReference type="SMART" id="SM00173">
    <property type="entry name" value="RAS"/>
    <property type="match status" value="1"/>
</dbReference>
<keyword evidence="3" id="KW-1003">Cell membrane</keyword>
<evidence type="ECO:0000256" key="11">
    <source>
        <dbReference type="SAM" id="MobiDB-lite"/>
    </source>
</evidence>
<dbReference type="Proteomes" id="UP000189513">
    <property type="component" value="Unassembled WGS sequence"/>
</dbReference>
<dbReference type="SMART" id="SM00174">
    <property type="entry name" value="RHO"/>
    <property type="match status" value="1"/>
</dbReference>
<name>A0A061AY18_CYBFA</name>
<keyword evidence="14" id="KW-1185">Reference proteome</keyword>
<evidence type="ECO:0000256" key="1">
    <source>
        <dbReference type="ARBA" id="ARBA00004342"/>
    </source>
</evidence>
<evidence type="ECO:0000256" key="2">
    <source>
        <dbReference type="ARBA" id="ARBA00010142"/>
    </source>
</evidence>
<feature type="compositionally biased region" description="Polar residues" evidence="11">
    <location>
        <begin position="1"/>
        <end position="26"/>
    </location>
</feature>
<evidence type="ECO:0000256" key="10">
    <source>
        <dbReference type="ARBA" id="ARBA00067969"/>
    </source>
</evidence>
<dbReference type="PROSITE" id="PS51419">
    <property type="entry name" value="RAB"/>
    <property type="match status" value="1"/>
</dbReference>
<dbReference type="OrthoDB" id="4031310at2759"/>